<dbReference type="Pfam" id="PF20218">
    <property type="entry name" value="DUF6578"/>
    <property type="match status" value="1"/>
</dbReference>
<accession>W6K1T5</accession>
<evidence type="ECO:0000313" key="2">
    <source>
        <dbReference type="Proteomes" id="UP000035763"/>
    </source>
</evidence>
<proteinExistence type="predicted"/>
<evidence type="ECO:0000313" key="1">
    <source>
        <dbReference type="EMBL" id="CCH74975.1"/>
    </source>
</evidence>
<gene>
    <name evidence="1" type="ORF">BN11_4990035</name>
</gene>
<dbReference type="EMBL" id="CAJA01000444">
    <property type="protein sequence ID" value="CCH74975.1"/>
    <property type="molecule type" value="Genomic_DNA"/>
</dbReference>
<reference evidence="1 2" key="1">
    <citation type="journal article" date="2013" name="ISME J.">
        <title>A metabolic model for members of the genus Tetrasphaera involved in enhanced biological phosphorus removal.</title>
        <authorList>
            <person name="Kristiansen R."/>
            <person name="Nguyen H.T.T."/>
            <person name="Saunders A.M."/>
            <person name="Nielsen J.L."/>
            <person name="Wimmer R."/>
            <person name="Le V.Q."/>
            <person name="McIlroy S.J."/>
            <person name="Petrovski S."/>
            <person name="Seviour R.J."/>
            <person name="Calteau A."/>
            <person name="Nielsen K.L."/>
            <person name="Nielsen P.H."/>
        </authorList>
    </citation>
    <scope>NUCLEOTIDE SEQUENCE [LARGE SCALE GENOMIC DNA]</scope>
    <source>
        <strain evidence="1 2">Ben110</strain>
    </source>
</reference>
<sequence>MCEFHSATVVHAFTAAWEYQCCGTPVSVGDELTLWHVAWDEGLPGNDAYRRVQPLDWYVGHHVTSEEEGAAEDLVRVLALWEAHSDLDFRAGDDGYYAAARDSGRLVPITTMVPFDATWAGDDPPTPPARHTPREPQGWIMELEVLRRDG</sequence>
<dbReference type="AlphaFoldDB" id="W6K1T5"/>
<dbReference type="InterPro" id="IPR046485">
    <property type="entry name" value="DUF6578"/>
</dbReference>
<keyword evidence="2" id="KW-1185">Reference proteome</keyword>
<comment type="caution">
    <text evidence="1">The sequence shown here is derived from an EMBL/GenBank/DDBJ whole genome shotgun (WGS) entry which is preliminary data.</text>
</comment>
<dbReference type="Proteomes" id="UP000035763">
    <property type="component" value="Unassembled WGS sequence"/>
</dbReference>
<dbReference type="STRING" id="1193182.BN11_4990035"/>
<organism evidence="1 2">
    <name type="scientific">Nostocoides australiense Ben110</name>
    <dbReference type="NCBI Taxonomy" id="1193182"/>
    <lineage>
        <taxon>Bacteria</taxon>
        <taxon>Bacillati</taxon>
        <taxon>Actinomycetota</taxon>
        <taxon>Actinomycetes</taxon>
        <taxon>Micrococcales</taxon>
        <taxon>Intrasporangiaceae</taxon>
        <taxon>Nostocoides</taxon>
    </lineage>
</organism>
<name>W6K1T5_9MICO</name>
<protein>
    <submittedName>
        <fullName evidence="1">Uncharacterized protein</fullName>
    </submittedName>
</protein>
<dbReference type="OrthoDB" id="4966382at2"/>
<dbReference type="RefSeq" id="WP_048700349.1">
    <property type="nucleotide sequence ID" value="NZ_HG764815.1"/>
</dbReference>